<evidence type="ECO:0000313" key="8">
    <source>
        <dbReference type="EMBL" id="CAD7679670.1"/>
    </source>
</evidence>
<evidence type="ECO:0000256" key="1">
    <source>
        <dbReference type="ARBA" id="ARBA00022679"/>
    </source>
</evidence>
<keyword evidence="5" id="KW-0378">Hydrolase</keyword>
<keyword evidence="4" id="KW-0255">Endonuclease</keyword>
<evidence type="ECO:0000256" key="3">
    <source>
        <dbReference type="ARBA" id="ARBA00022722"/>
    </source>
</evidence>
<protein>
    <submittedName>
        <fullName evidence="8">(raccoon dog) hypothetical protein</fullName>
    </submittedName>
</protein>
<evidence type="ECO:0000256" key="5">
    <source>
        <dbReference type="ARBA" id="ARBA00022801"/>
    </source>
</evidence>
<organism evidence="8 9">
    <name type="scientific">Nyctereutes procyonoides</name>
    <name type="common">Raccoon dog</name>
    <name type="synonym">Canis procyonoides</name>
    <dbReference type="NCBI Taxonomy" id="34880"/>
    <lineage>
        <taxon>Eukaryota</taxon>
        <taxon>Metazoa</taxon>
        <taxon>Chordata</taxon>
        <taxon>Craniata</taxon>
        <taxon>Vertebrata</taxon>
        <taxon>Euteleostomi</taxon>
        <taxon>Mammalia</taxon>
        <taxon>Eutheria</taxon>
        <taxon>Laurasiatheria</taxon>
        <taxon>Carnivora</taxon>
        <taxon>Caniformia</taxon>
        <taxon>Canidae</taxon>
        <taxon>Nyctereutes</taxon>
    </lineage>
</organism>
<keyword evidence="6" id="KW-0695">RNA-directed DNA polymerase</keyword>
<dbReference type="PROSITE" id="PS50879">
    <property type="entry name" value="RNASE_H_1"/>
    <property type="match status" value="1"/>
</dbReference>
<keyword evidence="9" id="KW-1185">Reference proteome</keyword>
<evidence type="ECO:0000256" key="4">
    <source>
        <dbReference type="ARBA" id="ARBA00022759"/>
    </source>
</evidence>
<dbReference type="Pfam" id="PF00075">
    <property type="entry name" value="RNase_H"/>
    <property type="match status" value="1"/>
</dbReference>
<dbReference type="InterPro" id="IPR036397">
    <property type="entry name" value="RNaseH_sf"/>
</dbReference>
<sequence length="248" mass="27727">MGEGKRINIYTDSRCTFATAHIHGALYRERGLLTAEGETVKNKTEILELLRALWLPKALALIHCPGYQKADTPVARGNWRADLKVKEVALLVTQVLATTQPDPGAPTLPDTPNYTDADLHWIKRLPMTQCLPDPGAPTLLNTPNYTDTDLHWIKCLPMTQCLRGWWRAADSSIILPEELGRRVLSKMHRSTHRTRKMENLIRHAKITIKDSRAKMEQIVASCHACQSTNATAHGSKGAWLQGDHPGAY</sequence>
<dbReference type="AlphaFoldDB" id="A0A811YQ66"/>
<comment type="caution">
    <text evidence="8">The sequence shown here is derived from an EMBL/GenBank/DDBJ whole genome shotgun (WGS) entry which is preliminary data.</text>
</comment>
<dbReference type="InterPro" id="IPR012337">
    <property type="entry name" value="RNaseH-like_sf"/>
</dbReference>
<dbReference type="Proteomes" id="UP000645828">
    <property type="component" value="Unassembled WGS sequence"/>
</dbReference>
<evidence type="ECO:0000256" key="6">
    <source>
        <dbReference type="ARBA" id="ARBA00022918"/>
    </source>
</evidence>
<name>A0A811YQ66_NYCPR</name>
<dbReference type="PANTHER" id="PTHR41694">
    <property type="entry name" value="ENDOGENOUS RETROVIRUS GROUP K MEMBER POL PROTEIN"/>
    <property type="match status" value="1"/>
</dbReference>
<dbReference type="Gene3D" id="1.10.340.70">
    <property type="match status" value="1"/>
</dbReference>
<keyword evidence="1" id="KW-0808">Transferase</keyword>
<dbReference type="PANTHER" id="PTHR41694:SF5">
    <property type="entry name" value="RIBONUCLEASE H"/>
    <property type="match status" value="1"/>
</dbReference>
<dbReference type="Gene3D" id="3.30.420.10">
    <property type="entry name" value="Ribonuclease H-like superfamily/Ribonuclease H"/>
    <property type="match status" value="1"/>
</dbReference>
<evidence type="ECO:0000256" key="2">
    <source>
        <dbReference type="ARBA" id="ARBA00022695"/>
    </source>
</evidence>
<proteinExistence type="predicted"/>
<keyword evidence="3" id="KW-0540">Nuclease</keyword>
<accession>A0A811YQ66</accession>
<dbReference type="GO" id="GO:0004523">
    <property type="term" value="F:RNA-DNA hybrid ribonuclease activity"/>
    <property type="evidence" value="ECO:0007669"/>
    <property type="project" value="InterPro"/>
</dbReference>
<dbReference type="EMBL" id="CAJHUB010000741">
    <property type="protein sequence ID" value="CAD7679670.1"/>
    <property type="molecule type" value="Genomic_DNA"/>
</dbReference>
<gene>
    <name evidence="8" type="ORF">NYPRO_LOCUS12469</name>
</gene>
<dbReference type="SUPFAM" id="SSF53098">
    <property type="entry name" value="Ribonuclease H-like"/>
    <property type="match status" value="1"/>
</dbReference>
<evidence type="ECO:0000313" key="9">
    <source>
        <dbReference type="Proteomes" id="UP000645828"/>
    </source>
</evidence>
<dbReference type="GO" id="GO:0003676">
    <property type="term" value="F:nucleic acid binding"/>
    <property type="evidence" value="ECO:0007669"/>
    <property type="project" value="InterPro"/>
</dbReference>
<dbReference type="GO" id="GO:0003964">
    <property type="term" value="F:RNA-directed DNA polymerase activity"/>
    <property type="evidence" value="ECO:0007669"/>
    <property type="project" value="UniProtKB-KW"/>
</dbReference>
<keyword evidence="2" id="KW-0548">Nucleotidyltransferase</keyword>
<evidence type="ECO:0000259" key="7">
    <source>
        <dbReference type="PROSITE" id="PS50879"/>
    </source>
</evidence>
<reference evidence="8" key="1">
    <citation type="submission" date="2020-12" db="EMBL/GenBank/DDBJ databases">
        <authorList>
            <consortium name="Molecular Ecology Group"/>
        </authorList>
    </citation>
    <scope>NUCLEOTIDE SEQUENCE</scope>
    <source>
        <strain evidence="8">TBG_1078</strain>
    </source>
</reference>
<feature type="domain" description="RNase H type-1" evidence="7">
    <location>
        <begin position="1"/>
        <end position="90"/>
    </location>
</feature>
<dbReference type="InterPro" id="IPR002156">
    <property type="entry name" value="RNaseH_domain"/>
</dbReference>